<organism evidence="1 2">
    <name type="scientific">Trichonephila clavata</name>
    <name type="common">Joro spider</name>
    <name type="synonym">Nephila clavata</name>
    <dbReference type="NCBI Taxonomy" id="2740835"/>
    <lineage>
        <taxon>Eukaryota</taxon>
        <taxon>Metazoa</taxon>
        <taxon>Ecdysozoa</taxon>
        <taxon>Arthropoda</taxon>
        <taxon>Chelicerata</taxon>
        <taxon>Arachnida</taxon>
        <taxon>Araneae</taxon>
        <taxon>Araneomorphae</taxon>
        <taxon>Entelegynae</taxon>
        <taxon>Araneoidea</taxon>
        <taxon>Nephilidae</taxon>
        <taxon>Trichonephila</taxon>
    </lineage>
</organism>
<name>A0A8X6FCI0_TRICU</name>
<protein>
    <submittedName>
        <fullName evidence="1">Uncharacterized protein</fullName>
    </submittedName>
</protein>
<dbReference type="EMBL" id="BMAO01031538">
    <property type="protein sequence ID" value="GFQ75837.1"/>
    <property type="molecule type" value="Genomic_DNA"/>
</dbReference>
<evidence type="ECO:0000313" key="2">
    <source>
        <dbReference type="Proteomes" id="UP000887116"/>
    </source>
</evidence>
<dbReference type="AlphaFoldDB" id="A0A8X6FCI0"/>
<evidence type="ECO:0000313" key="1">
    <source>
        <dbReference type="EMBL" id="GFQ75837.1"/>
    </source>
</evidence>
<comment type="caution">
    <text evidence="1">The sequence shown here is derived from an EMBL/GenBank/DDBJ whole genome shotgun (WGS) entry which is preliminary data.</text>
</comment>
<accession>A0A8X6FCI0</accession>
<sequence>MRDRTPFAFQEVILSPKQLYPIMQRLKCVSVEHIYPFYACSIPKLHTQIHKERVVSEELADFKDCVYEAERLIVVTI</sequence>
<gene>
    <name evidence="1" type="ORF">TNCT_688741</name>
</gene>
<keyword evidence="2" id="KW-1185">Reference proteome</keyword>
<proteinExistence type="predicted"/>
<reference evidence="1" key="1">
    <citation type="submission" date="2020-07" db="EMBL/GenBank/DDBJ databases">
        <title>Multicomponent nature underlies the extraordinary mechanical properties of spider dragline silk.</title>
        <authorList>
            <person name="Kono N."/>
            <person name="Nakamura H."/>
            <person name="Mori M."/>
            <person name="Yoshida Y."/>
            <person name="Ohtoshi R."/>
            <person name="Malay A.D."/>
            <person name="Moran D.A.P."/>
            <person name="Tomita M."/>
            <person name="Numata K."/>
            <person name="Arakawa K."/>
        </authorList>
    </citation>
    <scope>NUCLEOTIDE SEQUENCE</scope>
</reference>
<dbReference type="Proteomes" id="UP000887116">
    <property type="component" value="Unassembled WGS sequence"/>
</dbReference>